<sequence>MLVRRYRPGEELELWELFYNTIRTVNSRDYSTEQVQTWAPDEMNREKWHARIAGMNPFVCEVASEIVGYAALIETGYIDHFYVHHQWQRQGVGNSLVTKIFETANGLGLSELTSDVSITAKPFFESKGFEVVAPQEVSIGEVLFRNYKMRKSLK</sequence>
<feature type="domain" description="N-acetyltransferase" evidence="1">
    <location>
        <begin position="1"/>
        <end position="154"/>
    </location>
</feature>
<dbReference type="SUPFAM" id="SSF55729">
    <property type="entry name" value="Acyl-CoA N-acyltransferases (Nat)"/>
    <property type="match status" value="1"/>
</dbReference>
<dbReference type="OrthoDB" id="424368at2"/>
<dbReference type="Gene3D" id="3.40.630.30">
    <property type="match status" value="1"/>
</dbReference>
<dbReference type="EC" id="2.3.1.-" evidence="2"/>
<dbReference type="PROSITE" id="PS51186">
    <property type="entry name" value="GNAT"/>
    <property type="match status" value="1"/>
</dbReference>
<reference evidence="2 3" key="1">
    <citation type="submission" date="2019-02" db="EMBL/GenBank/DDBJ databases">
        <title>Deep-cultivation of Planctomycetes and their phenomic and genomic characterization uncovers novel biology.</title>
        <authorList>
            <person name="Wiegand S."/>
            <person name="Jogler M."/>
            <person name="Boedeker C."/>
            <person name="Pinto D."/>
            <person name="Vollmers J."/>
            <person name="Rivas-Marin E."/>
            <person name="Kohn T."/>
            <person name="Peeters S.H."/>
            <person name="Heuer A."/>
            <person name="Rast P."/>
            <person name="Oberbeckmann S."/>
            <person name="Bunk B."/>
            <person name="Jeske O."/>
            <person name="Meyerdierks A."/>
            <person name="Storesund J.E."/>
            <person name="Kallscheuer N."/>
            <person name="Luecker S."/>
            <person name="Lage O.M."/>
            <person name="Pohl T."/>
            <person name="Merkel B.J."/>
            <person name="Hornburger P."/>
            <person name="Mueller R.-W."/>
            <person name="Bruemmer F."/>
            <person name="Labrenz M."/>
            <person name="Spormann A.M."/>
            <person name="Op den Camp H."/>
            <person name="Overmann J."/>
            <person name="Amann R."/>
            <person name="Jetten M.S.M."/>
            <person name="Mascher T."/>
            <person name="Medema M.H."/>
            <person name="Devos D.P."/>
            <person name="Kaster A.-K."/>
            <person name="Ovreas L."/>
            <person name="Rohde M."/>
            <person name="Galperin M.Y."/>
            <person name="Jogler C."/>
        </authorList>
    </citation>
    <scope>NUCLEOTIDE SEQUENCE [LARGE SCALE GENOMIC DNA]</scope>
    <source>
        <strain evidence="2 3">Mal48</strain>
    </source>
</reference>
<organism evidence="2 3">
    <name type="scientific">Thalassoglobus polymorphus</name>
    <dbReference type="NCBI Taxonomy" id="2527994"/>
    <lineage>
        <taxon>Bacteria</taxon>
        <taxon>Pseudomonadati</taxon>
        <taxon>Planctomycetota</taxon>
        <taxon>Planctomycetia</taxon>
        <taxon>Planctomycetales</taxon>
        <taxon>Planctomycetaceae</taxon>
        <taxon>Thalassoglobus</taxon>
    </lineage>
</organism>
<dbReference type="PANTHER" id="PTHR43451:SF1">
    <property type="entry name" value="ACETYLTRANSFERASE"/>
    <property type="match status" value="1"/>
</dbReference>
<dbReference type="Proteomes" id="UP000315724">
    <property type="component" value="Chromosome"/>
</dbReference>
<keyword evidence="2" id="KW-0012">Acyltransferase</keyword>
<name>A0A517QQE9_9PLAN</name>
<dbReference type="InterPro" id="IPR052564">
    <property type="entry name" value="N-acetyltrans/Recomb-assoc"/>
</dbReference>
<keyword evidence="2" id="KW-0808">Transferase</keyword>
<keyword evidence="3" id="KW-1185">Reference proteome</keyword>
<dbReference type="InterPro" id="IPR000182">
    <property type="entry name" value="GNAT_dom"/>
</dbReference>
<evidence type="ECO:0000259" key="1">
    <source>
        <dbReference type="PROSITE" id="PS51186"/>
    </source>
</evidence>
<dbReference type="EMBL" id="CP036267">
    <property type="protein sequence ID" value="QDT33861.1"/>
    <property type="molecule type" value="Genomic_DNA"/>
</dbReference>
<accession>A0A517QQE9</accession>
<dbReference type="Pfam" id="PF13673">
    <property type="entry name" value="Acetyltransf_10"/>
    <property type="match status" value="1"/>
</dbReference>
<protein>
    <submittedName>
        <fullName evidence="2">Putative N-acetyltransferase YafP</fullName>
        <ecNumber evidence="2">2.3.1.-</ecNumber>
    </submittedName>
</protein>
<evidence type="ECO:0000313" key="3">
    <source>
        <dbReference type="Proteomes" id="UP000315724"/>
    </source>
</evidence>
<evidence type="ECO:0000313" key="2">
    <source>
        <dbReference type="EMBL" id="QDT33861.1"/>
    </source>
</evidence>
<gene>
    <name evidence="2" type="primary">yafP</name>
    <name evidence="2" type="ORF">Mal48_31170</name>
</gene>
<proteinExistence type="predicted"/>
<dbReference type="PANTHER" id="PTHR43451">
    <property type="entry name" value="ACETYLTRANSFERASE (GNAT) FAMILY PROTEIN"/>
    <property type="match status" value="1"/>
</dbReference>
<dbReference type="InterPro" id="IPR016181">
    <property type="entry name" value="Acyl_CoA_acyltransferase"/>
</dbReference>
<dbReference type="CDD" id="cd04301">
    <property type="entry name" value="NAT_SF"/>
    <property type="match status" value="1"/>
</dbReference>
<dbReference type="KEGG" id="tpol:Mal48_31170"/>
<dbReference type="GO" id="GO:0016747">
    <property type="term" value="F:acyltransferase activity, transferring groups other than amino-acyl groups"/>
    <property type="evidence" value="ECO:0007669"/>
    <property type="project" value="InterPro"/>
</dbReference>
<dbReference type="AlphaFoldDB" id="A0A517QQE9"/>